<feature type="compositionally biased region" description="Polar residues" evidence="8">
    <location>
        <begin position="331"/>
        <end position="342"/>
    </location>
</feature>
<evidence type="ECO:0000256" key="2">
    <source>
        <dbReference type="ARBA" id="ARBA00008764"/>
    </source>
</evidence>
<evidence type="ECO:0000256" key="7">
    <source>
        <dbReference type="RuleBase" id="RU004296"/>
    </source>
</evidence>
<dbReference type="InterPro" id="IPR008256">
    <property type="entry name" value="Peptidase_S1B"/>
</dbReference>
<dbReference type="AlphaFoldDB" id="A0AAV9G8D0"/>
<dbReference type="InterPro" id="IPR050966">
    <property type="entry name" value="Glutamyl_endopeptidase"/>
</dbReference>
<evidence type="ECO:0000256" key="5">
    <source>
        <dbReference type="ARBA" id="ARBA00022801"/>
    </source>
</evidence>
<dbReference type="EC" id="3.4.21.-" evidence="7"/>
<dbReference type="PANTHER" id="PTHR15462:SF8">
    <property type="entry name" value="SERINE PROTEASE"/>
    <property type="match status" value="1"/>
</dbReference>
<keyword evidence="4" id="KW-0732">Signal</keyword>
<dbReference type="PRINTS" id="PR00839">
    <property type="entry name" value="V8PROTEASE"/>
</dbReference>
<keyword evidence="3 7" id="KW-0645">Protease</keyword>
<dbReference type="Pfam" id="PF13365">
    <property type="entry name" value="Trypsin_2"/>
    <property type="match status" value="1"/>
</dbReference>
<reference evidence="9" key="1">
    <citation type="journal article" date="2023" name="Mol. Phylogenet. Evol.">
        <title>Genome-scale phylogeny and comparative genomics of the fungal order Sordariales.</title>
        <authorList>
            <person name="Hensen N."/>
            <person name="Bonometti L."/>
            <person name="Westerberg I."/>
            <person name="Brannstrom I.O."/>
            <person name="Guillou S."/>
            <person name="Cros-Aarteil S."/>
            <person name="Calhoun S."/>
            <person name="Haridas S."/>
            <person name="Kuo A."/>
            <person name="Mondo S."/>
            <person name="Pangilinan J."/>
            <person name="Riley R."/>
            <person name="LaButti K."/>
            <person name="Andreopoulos B."/>
            <person name="Lipzen A."/>
            <person name="Chen C."/>
            <person name="Yan M."/>
            <person name="Daum C."/>
            <person name="Ng V."/>
            <person name="Clum A."/>
            <person name="Steindorff A."/>
            <person name="Ohm R.A."/>
            <person name="Martin F."/>
            <person name="Silar P."/>
            <person name="Natvig D.O."/>
            <person name="Lalanne C."/>
            <person name="Gautier V."/>
            <person name="Ament-Velasquez S.L."/>
            <person name="Kruys A."/>
            <person name="Hutchinson M.I."/>
            <person name="Powell A.J."/>
            <person name="Barry K."/>
            <person name="Miller A.N."/>
            <person name="Grigoriev I.V."/>
            <person name="Debuchy R."/>
            <person name="Gladieux P."/>
            <person name="Hiltunen Thoren M."/>
            <person name="Johannesson H."/>
        </authorList>
    </citation>
    <scope>NUCLEOTIDE SEQUENCE</scope>
    <source>
        <strain evidence="9">PSN243</strain>
    </source>
</reference>
<keyword evidence="6 7" id="KW-0720">Serine protease</keyword>
<protein>
    <recommendedName>
        <fullName evidence="7">Serine protease</fullName>
        <ecNumber evidence="7">3.4.21.-</ecNumber>
    </recommendedName>
</protein>
<keyword evidence="5 7" id="KW-0378">Hydrolase</keyword>
<dbReference type="GO" id="GO:0004252">
    <property type="term" value="F:serine-type endopeptidase activity"/>
    <property type="evidence" value="ECO:0007669"/>
    <property type="project" value="InterPro"/>
</dbReference>
<name>A0AAV9G8D0_9PEZI</name>
<dbReference type="PROSITE" id="PS00134">
    <property type="entry name" value="TRYPSIN_HIS"/>
    <property type="match status" value="1"/>
</dbReference>
<dbReference type="InterPro" id="IPR018114">
    <property type="entry name" value="TRYPSIN_HIS"/>
</dbReference>
<dbReference type="SUPFAM" id="SSF50494">
    <property type="entry name" value="Trypsin-like serine proteases"/>
    <property type="match status" value="1"/>
</dbReference>
<evidence type="ECO:0000256" key="6">
    <source>
        <dbReference type="ARBA" id="ARBA00022825"/>
    </source>
</evidence>
<organism evidence="9 10">
    <name type="scientific">Podospora aff. communis PSN243</name>
    <dbReference type="NCBI Taxonomy" id="3040156"/>
    <lineage>
        <taxon>Eukaryota</taxon>
        <taxon>Fungi</taxon>
        <taxon>Dikarya</taxon>
        <taxon>Ascomycota</taxon>
        <taxon>Pezizomycotina</taxon>
        <taxon>Sordariomycetes</taxon>
        <taxon>Sordariomycetidae</taxon>
        <taxon>Sordariales</taxon>
        <taxon>Podosporaceae</taxon>
        <taxon>Podospora</taxon>
    </lineage>
</organism>
<dbReference type="Gene3D" id="2.40.10.10">
    <property type="entry name" value="Trypsin-like serine proteases"/>
    <property type="match status" value="2"/>
</dbReference>
<evidence type="ECO:0000256" key="1">
    <source>
        <dbReference type="ARBA" id="ARBA00007664"/>
    </source>
</evidence>
<dbReference type="EMBL" id="MU865975">
    <property type="protein sequence ID" value="KAK4444610.1"/>
    <property type="molecule type" value="Genomic_DNA"/>
</dbReference>
<evidence type="ECO:0000313" key="9">
    <source>
        <dbReference type="EMBL" id="KAK4444610.1"/>
    </source>
</evidence>
<proteinExistence type="inferred from homology"/>
<sequence>MTTPGVNVVAVARAPKEAGEAARLASAVEPVMMATWSLRETDEKLPESAEPIFSSASPATESVFGRDDRKPVRDVDIAPGGKYRSIVKLMLRFGNRWLMGTGWLIAPDLLVTAGHCVFDHSHPLGQVQEIKAYIGYKGRASTVGGPTACQFRRGTMVATSTGWLRGANQQADMSLITVSPPFGGVKPIQYAVTPRSGTMSLGIVGYPGDKEQGEYMYEHFDEKVTFNLGDPRAGGMLTYRIDSAGGNSGSPVLRKDLVSIGVHAYGGGINKASIIGPQGNILGNYTRALTAKAEAEAGQINFVGISAPGAETESGIVGIGPDGGKTESEELTNGVSGESSSPLDRFTRAVKLAVALHDRPPTEATVEAGMPPVLGESAGTLGCLGAIALAKAGQLGQEALTGDATEYHGLVERAILQEAAFSAVMGLPRVINQQHEVFLNMSQWVGELDAGVDGASRVVRESLNAALGGIIAHHYGHTLAGRPLRPRTVEAAPGAESSQAPDLDTQKMVEGLLARSESGEMGPDQEFSLGSLANLVKNGLNVAGPLLGTAIDAGLPYLMKRLNATRTESAEEAADAQDVKPLVDAIVARAKVSEAALEAISGIPAEVAQKEGIFDDMMKAIKQVGPLVVKLAPSVIDTVTHLAGLPRFGMGAEGEWNEESKADKRKPESAEEFLKIVDEWSRG</sequence>
<dbReference type="Proteomes" id="UP001321760">
    <property type="component" value="Unassembled WGS sequence"/>
</dbReference>
<evidence type="ECO:0000256" key="8">
    <source>
        <dbReference type="SAM" id="MobiDB-lite"/>
    </source>
</evidence>
<feature type="region of interest" description="Disordered" evidence="8">
    <location>
        <begin position="321"/>
        <end position="342"/>
    </location>
</feature>
<accession>A0AAV9G8D0</accession>
<evidence type="ECO:0000313" key="10">
    <source>
        <dbReference type="Proteomes" id="UP001321760"/>
    </source>
</evidence>
<reference evidence="9" key="2">
    <citation type="submission" date="2023-05" db="EMBL/GenBank/DDBJ databases">
        <authorList>
            <consortium name="Lawrence Berkeley National Laboratory"/>
            <person name="Steindorff A."/>
            <person name="Hensen N."/>
            <person name="Bonometti L."/>
            <person name="Westerberg I."/>
            <person name="Brannstrom I.O."/>
            <person name="Guillou S."/>
            <person name="Cros-Aarteil S."/>
            <person name="Calhoun S."/>
            <person name="Haridas S."/>
            <person name="Kuo A."/>
            <person name="Mondo S."/>
            <person name="Pangilinan J."/>
            <person name="Riley R."/>
            <person name="Labutti K."/>
            <person name="Andreopoulos B."/>
            <person name="Lipzen A."/>
            <person name="Chen C."/>
            <person name="Yanf M."/>
            <person name="Daum C."/>
            <person name="Ng V."/>
            <person name="Clum A."/>
            <person name="Ohm R."/>
            <person name="Martin F."/>
            <person name="Silar P."/>
            <person name="Natvig D."/>
            <person name="Lalanne C."/>
            <person name="Gautier V."/>
            <person name="Ament-Velasquez S.L."/>
            <person name="Kruys A."/>
            <person name="Hutchinson M.I."/>
            <person name="Powell A.J."/>
            <person name="Barry K."/>
            <person name="Miller A.N."/>
            <person name="Grigoriev I.V."/>
            <person name="Debuchy R."/>
            <person name="Gladieux P."/>
            <person name="Thoren M.H."/>
            <person name="Johannesson H."/>
        </authorList>
    </citation>
    <scope>NUCLEOTIDE SEQUENCE</scope>
    <source>
        <strain evidence="9">PSN243</strain>
    </source>
</reference>
<dbReference type="InterPro" id="IPR043504">
    <property type="entry name" value="Peptidase_S1_PA_chymotrypsin"/>
</dbReference>
<dbReference type="PANTHER" id="PTHR15462">
    <property type="entry name" value="SERINE PROTEASE"/>
    <property type="match status" value="1"/>
</dbReference>
<comment type="similarity">
    <text evidence="2 7">Belongs to the peptidase S1B family.</text>
</comment>
<evidence type="ECO:0000256" key="4">
    <source>
        <dbReference type="ARBA" id="ARBA00022729"/>
    </source>
</evidence>
<comment type="similarity">
    <text evidence="1">Belongs to the peptidase S1 family.</text>
</comment>
<evidence type="ECO:0000256" key="3">
    <source>
        <dbReference type="ARBA" id="ARBA00022670"/>
    </source>
</evidence>
<dbReference type="GO" id="GO:0006508">
    <property type="term" value="P:proteolysis"/>
    <property type="evidence" value="ECO:0007669"/>
    <property type="project" value="UniProtKB-KW"/>
</dbReference>
<keyword evidence="10" id="KW-1185">Reference proteome</keyword>
<gene>
    <name evidence="9" type="ORF">QBC34DRAFT_474597</name>
</gene>
<comment type="caution">
    <text evidence="9">The sequence shown here is derived from an EMBL/GenBank/DDBJ whole genome shotgun (WGS) entry which is preliminary data.</text>
</comment>
<dbReference type="InterPro" id="IPR009003">
    <property type="entry name" value="Peptidase_S1_PA"/>
</dbReference>